<organism evidence="1 2">
    <name type="scientific">Polarella glacialis</name>
    <name type="common">Dinoflagellate</name>
    <dbReference type="NCBI Taxonomy" id="89957"/>
    <lineage>
        <taxon>Eukaryota</taxon>
        <taxon>Sar</taxon>
        <taxon>Alveolata</taxon>
        <taxon>Dinophyceae</taxon>
        <taxon>Suessiales</taxon>
        <taxon>Suessiaceae</taxon>
        <taxon>Polarella</taxon>
    </lineage>
</organism>
<comment type="caution">
    <text evidence="1">The sequence shown here is derived from an EMBL/GenBank/DDBJ whole genome shotgun (WGS) entry which is preliminary data.</text>
</comment>
<name>A0A813GMH9_POLGL</name>
<reference evidence="1" key="1">
    <citation type="submission" date="2021-02" db="EMBL/GenBank/DDBJ databases">
        <authorList>
            <person name="Dougan E. K."/>
            <person name="Rhodes N."/>
            <person name="Thang M."/>
            <person name="Chan C."/>
        </authorList>
    </citation>
    <scope>NUCLEOTIDE SEQUENCE</scope>
</reference>
<proteinExistence type="predicted"/>
<evidence type="ECO:0000313" key="1">
    <source>
        <dbReference type="EMBL" id="CAE8628313.1"/>
    </source>
</evidence>
<feature type="non-terminal residue" evidence="1">
    <location>
        <position position="1"/>
    </location>
</feature>
<accession>A0A813GMH9</accession>
<dbReference type="AlphaFoldDB" id="A0A813GMH9"/>
<dbReference type="Proteomes" id="UP000654075">
    <property type="component" value="Unassembled WGS sequence"/>
</dbReference>
<evidence type="ECO:0000313" key="2">
    <source>
        <dbReference type="Proteomes" id="UP000654075"/>
    </source>
</evidence>
<protein>
    <submittedName>
        <fullName evidence="1">Uncharacterized protein</fullName>
    </submittedName>
</protein>
<sequence>VPSATDGEPLCVGLERSQSGSSFVLDANSLRTGNLPPQRFSKGKAIGAQEAYASNSKSVSGMLTIPVTALQDLKAELYSFDVETQQDVCRFRLRIAE</sequence>
<feature type="non-terminal residue" evidence="1">
    <location>
        <position position="97"/>
    </location>
</feature>
<gene>
    <name evidence="1" type="ORF">PGLA1383_LOCUS44978</name>
</gene>
<keyword evidence="2" id="KW-1185">Reference proteome</keyword>
<dbReference type="EMBL" id="CAJNNV010029370">
    <property type="protein sequence ID" value="CAE8628313.1"/>
    <property type="molecule type" value="Genomic_DNA"/>
</dbReference>